<feature type="region of interest" description="Disordered" evidence="1">
    <location>
        <begin position="69"/>
        <end position="169"/>
    </location>
</feature>
<gene>
    <name evidence="2" type="ORF">T459_32284</name>
</gene>
<reference evidence="2 3" key="2">
    <citation type="journal article" date="2017" name="Genome Biol.">
        <title>New reference genome sequences of hot pepper reveal the massive evolution of plant disease-resistance genes by retroduplication.</title>
        <authorList>
            <person name="Kim S."/>
            <person name="Park J."/>
            <person name="Yeom S.I."/>
            <person name="Kim Y.M."/>
            <person name="Seo E."/>
            <person name="Kim K.T."/>
            <person name="Kim M.S."/>
            <person name="Lee J.M."/>
            <person name="Cheong K."/>
            <person name="Shin H.S."/>
            <person name="Kim S.B."/>
            <person name="Han K."/>
            <person name="Lee J."/>
            <person name="Park M."/>
            <person name="Lee H.A."/>
            <person name="Lee H.Y."/>
            <person name="Lee Y."/>
            <person name="Oh S."/>
            <person name="Lee J.H."/>
            <person name="Choi E."/>
            <person name="Choi E."/>
            <person name="Lee S.E."/>
            <person name="Jeon J."/>
            <person name="Kim H."/>
            <person name="Choi G."/>
            <person name="Song H."/>
            <person name="Lee J."/>
            <person name="Lee S.C."/>
            <person name="Kwon J.K."/>
            <person name="Lee H.Y."/>
            <person name="Koo N."/>
            <person name="Hong Y."/>
            <person name="Kim R.W."/>
            <person name="Kang W.H."/>
            <person name="Huh J.H."/>
            <person name="Kang B.C."/>
            <person name="Yang T.J."/>
            <person name="Lee Y.H."/>
            <person name="Bennetzen J.L."/>
            <person name="Choi D."/>
        </authorList>
    </citation>
    <scope>NUCLEOTIDE SEQUENCE [LARGE SCALE GENOMIC DNA]</scope>
    <source>
        <strain evidence="3">cv. CM334</strain>
    </source>
</reference>
<feature type="compositionally biased region" description="Polar residues" evidence="1">
    <location>
        <begin position="102"/>
        <end position="117"/>
    </location>
</feature>
<dbReference type="Proteomes" id="UP000222542">
    <property type="component" value="Unassembled WGS sequence"/>
</dbReference>
<protein>
    <submittedName>
        <fullName evidence="2">Uncharacterized protein</fullName>
    </submittedName>
</protein>
<evidence type="ECO:0000313" key="2">
    <source>
        <dbReference type="EMBL" id="PHT63864.1"/>
    </source>
</evidence>
<keyword evidence="3" id="KW-1185">Reference proteome</keyword>
<reference evidence="2 3" key="1">
    <citation type="journal article" date="2014" name="Nat. Genet.">
        <title>Genome sequence of the hot pepper provides insights into the evolution of pungency in Capsicum species.</title>
        <authorList>
            <person name="Kim S."/>
            <person name="Park M."/>
            <person name="Yeom S.I."/>
            <person name="Kim Y.M."/>
            <person name="Lee J.M."/>
            <person name="Lee H.A."/>
            <person name="Seo E."/>
            <person name="Choi J."/>
            <person name="Cheong K."/>
            <person name="Kim K.T."/>
            <person name="Jung K."/>
            <person name="Lee G.W."/>
            <person name="Oh S.K."/>
            <person name="Bae C."/>
            <person name="Kim S.B."/>
            <person name="Lee H.Y."/>
            <person name="Kim S.Y."/>
            <person name="Kim M.S."/>
            <person name="Kang B.C."/>
            <person name="Jo Y.D."/>
            <person name="Yang H.B."/>
            <person name="Jeong H.J."/>
            <person name="Kang W.H."/>
            <person name="Kwon J.K."/>
            <person name="Shin C."/>
            <person name="Lim J.Y."/>
            <person name="Park J.H."/>
            <person name="Huh J.H."/>
            <person name="Kim J.S."/>
            <person name="Kim B.D."/>
            <person name="Cohen O."/>
            <person name="Paran I."/>
            <person name="Suh M.C."/>
            <person name="Lee S.B."/>
            <person name="Kim Y.K."/>
            <person name="Shin Y."/>
            <person name="Noh S.J."/>
            <person name="Park J."/>
            <person name="Seo Y.S."/>
            <person name="Kwon S.Y."/>
            <person name="Kim H.A."/>
            <person name="Park J.M."/>
            <person name="Kim H.J."/>
            <person name="Choi S.B."/>
            <person name="Bosland P.W."/>
            <person name="Reeves G."/>
            <person name="Jo S.H."/>
            <person name="Lee B.W."/>
            <person name="Cho H.T."/>
            <person name="Choi H.S."/>
            <person name="Lee M.S."/>
            <person name="Yu Y."/>
            <person name="Do Choi Y."/>
            <person name="Park B.S."/>
            <person name="van Deynze A."/>
            <person name="Ashrafi H."/>
            <person name="Hill T."/>
            <person name="Kim W.T."/>
            <person name="Pai H.S."/>
            <person name="Ahn H.K."/>
            <person name="Yeam I."/>
            <person name="Giovannoni J.J."/>
            <person name="Rose J.K."/>
            <person name="Sorensen I."/>
            <person name="Lee S.J."/>
            <person name="Kim R.W."/>
            <person name="Choi I.Y."/>
            <person name="Choi B.S."/>
            <person name="Lim J.S."/>
            <person name="Lee Y.H."/>
            <person name="Choi D."/>
        </authorList>
    </citation>
    <scope>NUCLEOTIDE SEQUENCE [LARGE SCALE GENOMIC DNA]</scope>
    <source>
        <strain evidence="3">cv. CM334</strain>
    </source>
</reference>
<dbReference type="Gramene" id="PHT63864">
    <property type="protein sequence ID" value="PHT63864"/>
    <property type="gene ID" value="T459_32284"/>
</dbReference>
<accession>A0A2G2Y2A4</accession>
<sequence length="203" mass="21838">MDIIVTIQFTYRGVFLSDPDLRKSSIEKQAKEKADRVNLDEIPSELVGINAGFEEIYKNKGVRYESKLGRDDPYFGSLNSNSDISEEEGDHVDDDELKKDFSSSCGSQPSVQASANTVAAERPANASAAEDMPANAKPRNRRPAGRTTNAHRVSRAAERPANVASVGGVRPASALTTDIRPATAVIPATTSPVDDNTTQSTTQ</sequence>
<evidence type="ECO:0000256" key="1">
    <source>
        <dbReference type="SAM" id="MobiDB-lite"/>
    </source>
</evidence>
<dbReference type="AlphaFoldDB" id="A0A2G2Y2A4"/>
<name>A0A2G2Y2A4_CAPAN</name>
<feature type="region of interest" description="Disordered" evidence="1">
    <location>
        <begin position="183"/>
        <end position="203"/>
    </location>
</feature>
<proteinExistence type="predicted"/>
<feature type="compositionally biased region" description="Low complexity" evidence="1">
    <location>
        <begin position="119"/>
        <end position="129"/>
    </location>
</feature>
<dbReference type="EMBL" id="AYRZ02000022">
    <property type="protein sequence ID" value="PHT63864.1"/>
    <property type="molecule type" value="Genomic_DNA"/>
</dbReference>
<feature type="compositionally biased region" description="Acidic residues" evidence="1">
    <location>
        <begin position="84"/>
        <end position="95"/>
    </location>
</feature>
<comment type="caution">
    <text evidence="2">The sequence shown here is derived from an EMBL/GenBank/DDBJ whole genome shotgun (WGS) entry which is preliminary data.</text>
</comment>
<organism evidence="2 3">
    <name type="scientific">Capsicum annuum</name>
    <name type="common">Capsicum pepper</name>
    <dbReference type="NCBI Taxonomy" id="4072"/>
    <lineage>
        <taxon>Eukaryota</taxon>
        <taxon>Viridiplantae</taxon>
        <taxon>Streptophyta</taxon>
        <taxon>Embryophyta</taxon>
        <taxon>Tracheophyta</taxon>
        <taxon>Spermatophyta</taxon>
        <taxon>Magnoliopsida</taxon>
        <taxon>eudicotyledons</taxon>
        <taxon>Gunneridae</taxon>
        <taxon>Pentapetalae</taxon>
        <taxon>asterids</taxon>
        <taxon>lamiids</taxon>
        <taxon>Solanales</taxon>
        <taxon>Solanaceae</taxon>
        <taxon>Solanoideae</taxon>
        <taxon>Capsiceae</taxon>
        <taxon>Capsicum</taxon>
    </lineage>
</organism>
<evidence type="ECO:0000313" key="3">
    <source>
        <dbReference type="Proteomes" id="UP000222542"/>
    </source>
</evidence>
<feature type="compositionally biased region" description="Polar residues" evidence="1">
    <location>
        <begin position="188"/>
        <end position="203"/>
    </location>
</feature>